<dbReference type="PANTHER" id="PTHR39550">
    <property type="entry name" value="SLL0658 PROTEIN"/>
    <property type="match status" value="1"/>
</dbReference>
<dbReference type="Proteomes" id="UP000217895">
    <property type="component" value="Chromosome"/>
</dbReference>
<proteinExistence type="predicted"/>
<evidence type="ECO:0000313" key="1">
    <source>
        <dbReference type="EMBL" id="BAY58053.1"/>
    </source>
</evidence>
<dbReference type="SUPFAM" id="SSF88723">
    <property type="entry name" value="PIN domain-like"/>
    <property type="match status" value="1"/>
</dbReference>
<accession>A0A1Z4JN39</accession>
<dbReference type="Pfam" id="PF11848">
    <property type="entry name" value="DUF3368"/>
    <property type="match status" value="1"/>
</dbReference>
<organism evidence="1 2">
    <name type="scientific">Leptolyngbya boryana NIES-2135</name>
    <dbReference type="NCBI Taxonomy" id="1973484"/>
    <lineage>
        <taxon>Bacteria</taxon>
        <taxon>Bacillati</taxon>
        <taxon>Cyanobacteriota</taxon>
        <taxon>Cyanophyceae</taxon>
        <taxon>Leptolyngbyales</taxon>
        <taxon>Leptolyngbyaceae</taxon>
        <taxon>Leptolyngbya group</taxon>
        <taxon>Leptolyngbya</taxon>
    </lineage>
</organism>
<protein>
    <recommendedName>
        <fullName evidence="3">Nucleic acid-binding protein</fullName>
    </recommendedName>
</protein>
<dbReference type="PANTHER" id="PTHR39550:SF1">
    <property type="entry name" value="SLL0658 PROTEIN"/>
    <property type="match status" value="1"/>
</dbReference>
<dbReference type="InterPro" id="IPR029060">
    <property type="entry name" value="PIN-like_dom_sf"/>
</dbReference>
<evidence type="ECO:0008006" key="3">
    <source>
        <dbReference type="Google" id="ProtNLM"/>
    </source>
</evidence>
<reference evidence="1 2" key="1">
    <citation type="submission" date="2017-06" db="EMBL/GenBank/DDBJ databases">
        <title>Genome sequencing of cyanobaciteial culture collection at National Institute for Environmental Studies (NIES).</title>
        <authorList>
            <person name="Hirose Y."/>
            <person name="Shimura Y."/>
            <person name="Fujisawa T."/>
            <person name="Nakamura Y."/>
            <person name="Kawachi M."/>
        </authorList>
    </citation>
    <scope>NUCLEOTIDE SEQUENCE [LARGE SCALE GENOMIC DNA]</scope>
    <source>
        <strain evidence="1 2">NIES-2135</strain>
    </source>
</reference>
<dbReference type="EMBL" id="AP018203">
    <property type="protein sequence ID" value="BAY58053.1"/>
    <property type="molecule type" value="Genomic_DNA"/>
</dbReference>
<sequence>MIIVSDTSAIGNLAIVNHLWLLQSIYGKVLIPDVVAQELSNASRPEIKAVLSLDWIETKAIVDLAMANTLQQDQNLDPGESYAIVLALEQQADELLMDERRGRQEAAKLGIPIIGILGILLIAKQRQLIPKVQPILDALIQQASFRVSSALYTQILLQAKETQ</sequence>
<gene>
    <name evidence="1" type="ORF">NIES2135_49260</name>
</gene>
<name>A0A1Z4JN39_LEPBY</name>
<keyword evidence="2" id="KW-1185">Reference proteome</keyword>
<dbReference type="InterPro" id="IPR021799">
    <property type="entry name" value="PIN-like_prokaryotic"/>
</dbReference>
<evidence type="ECO:0000313" key="2">
    <source>
        <dbReference type="Proteomes" id="UP000217895"/>
    </source>
</evidence>
<dbReference type="AlphaFoldDB" id="A0A1Z4JN39"/>